<dbReference type="RefSeq" id="WP_202768080.1">
    <property type="nucleotide sequence ID" value="NZ_JAESWA010000022.1"/>
</dbReference>
<dbReference type="InterPro" id="IPR011006">
    <property type="entry name" value="CheY-like_superfamily"/>
</dbReference>
<evidence type="ECO:0000313" key="7">
    <source>
        <dbReference type="Proteomes" id="UP000623681"/>
    </source>
</evidence>
<proteinExistence type="predicted"/>
<dbReference type="GO" id="GO:0003677">
    <property type="term" value="F:DNA binding"/>
    <property type="evidence" value="ECO:0007669"/>
    <property type="project" value="InterPro"/>
</dbReference>
<dbReference type="PROSITE" id="PS50930">
    <property type="entry name" value="HTH_LYTTR"/>
    <property type="match status" value="1"/>
</dbReference>
<evidence type="ECO:0000313" key="6">
    <source>
        <dbReference type="EMBL" id="MBL4932737.1"/>
    </source>
</evidence>
<dbReference type="AlphaFoldDB" id="A0A937FIH5"/>
<dbReference type="PANTHER" id="PTHR37299:SF1">
    <property type="entry name" value="STAGE 0 SPORULATION PROTEIN A HOMOLOG"/>
    <property type="match status" value="1"/>
</dbReference>
<feature type="modified residue" description="4-aspartylphosphate" evidence="3">
    <location>
        <position position="54"/>
    </location>
</feature>
<dbReference type="Proteomes" id="UP000623681">
    <property type="component" value="Unassembled WGS sequence"/>
</dbReference>
<dbReference type="SUPFAM" id="SSF52172">
    <property type="entry name" value="CheY-like"/>
    <property type="match status" value="1"/>
</dbReference>
<organism evidence="6 7">
    <name type="scientific">Clostridium paridis</name>
    <dbReference type="NCBI Taxonomy" id="2803863"/>
    <lineage>
        <taxon>Bacteria</taxon>
        <taxon>Bacillati</taxon>
        <taxon>Bacillota</taxon>
        <taxon>Clostridia</taxon>
        <taxon>Eubacteriales</taxon>
        <taxon>Clostridiaceae</taxon>
        <taxon>Clostridium</taxon>
    </lineage>
</organism>
<keyword evidence="3" id="KW-0597">Phosphoprotein</keyword>
<sequence length="240" mass="27857">MLKIALVDDENIALEELEYLLLKENDVKIIGKYTDPHQAIKEIKELEPDVVFLDVSMPEINGFMVAEEIKKVRRNIEIVFITAHGDYAIKAFEIDARDYVLKPFHPRRIENTMNRLRAKIYDNYSVVKPKLVKKIPIKYNDKLSLLDIESIIYCSASEGNVEVITSNGSFISEEPLNSMESRLVDFNFIKCHRKYLVNLDLIENIIPWASGTYILKMKGTEEKVPVSRNYQKTIKEIFKI</sequence>
<evidence type="ECO:0000259" key="5">
    <source>
        <dbReference type="PROSITE" id="PS50930"/>
    </source>
</evidence>
<accession>A0A937FIH5</accession>
<dbReference type="Gene3D" id="2.20.25.10">
    <property type="match status" value="1"/>
</dbReference>
<name>A0A937FIH5_9CLOT</name>
<dbReference type="SMART" id="SM00850">
    <property type="entry name" value="LytTR"/>
    <property type="match status" value="1"/>
</dbReference>
<dbReference type="EMBL" id="JAESWA010000022">
    <property type="protein sequence ID" value="MBL4932737.1"/>
    <property type="molecule type" value="Genomic_DNA"/>
</dbReference>
<dbReference type="PROSITE" id="PS50110">
    <property type="entry name" value="RESPONSE_REGULATORY"/>
    <property type="match status" value="1"/>
</dbReference>
<gene>
    <name evidence="6" type="ORF">JK634_13055</name>
</gene>
<evidence type="ECO:0000256" key="1">
    <source>
        <dbReference type="ARBA" id="ARBA00018672"/>
    </source>
</evidence>
<comment type="function">
    <text evidence="2">May play the central regulatory role in sporulation. It may be an element of the effector pathway responsible for the activation of sporulation genes in response to nutritional stress. Spo0A may act in concert with spo0H (a sigma factor) to control the expression of some genes that are critical to the sporulation process.</text>
</comment>
<dbReference type="SMART" id="SM00448">
    <property type="entry name" value="REC"/>
    <property type="match status" value="1"/>
</dbReference>
<dbReference type="Gene3D" id="3.40.50.2300">
    <property type="match status" value="1"/>
</dbReference>
<protein>
    <recommendedName>
        <fullName evidence="1">Stage 0 sporulation protein A homolog</fullName>
    </recommendedName>
</protein>
<comment type="caution">
    <text evidence="6">The sequence shown here is derived from an EMBL/GenBank/DDBJ whole genome shotgun (WGS) entry which is preliminary data.</text>
</comment>
<dbReference type="InterPro" id="IPR007492">
    <property type="entry name" value="LytTR_DNA-bd_dom"/>
</dbReference>
<dbReference type="PANTHER" id="PTHR37299">
    <property type="entry name" value="TRANSCRIPTIONAL REGULATOR-RELATED"/>
    <property type="match status" value="1"/>
</dbReference>
<dbReference type="GO" id="GO:0000156">
    <property type="term" value="F:phosphorelay response regulator activity"/>
    <property type="evidence" value="ECO:0007669"/>
    <property type="project" value="InterPro"/>
</dbReference>
<evidence type="ECO:0000259" key="4">
    <source>
        <dbReference type="PROSITE" id="PS50110"/>
    </source>
</evidence>
<dbReference type="Pfam" id="PF00072">
    <property type="entry name" value="Response_reg"/>
    <property type="match status" value="1"/>
</dbReference>
<keyword evidence="7" id="KW-1185">Reference proteome</keyword>
<evidence type="ECO:0000256" key="3">
    <source>
        <dbReference type="PROSITE-ProRule" id="PRU00169"/>
    </source>
</evidence>
<dbReference type="InterPro" id="IPR046947">
    <property type="entry name" value="LytR-like"/>
</dbReference>
<feature type="domain" description="Response regulatory" evidence="4">
    <location>
        <begin position="3"/>
        <end position="117"/>
    </location>
</feature>
<dbReference type="InterPro" id="IPR001789">
    <property type="entry name" value="Sig_transdc_resp-reg_receiver"/>
</dbReference>
<dbReference type="Gene3D" id="2.40.50.40">
    <property type="match status" value="1"/>
</dbReference>
<reference evidence="6" key="1">
    <citation type="submission" date="2021-01" db="EMBL/GenBank/DDBJ databases">
        <title>Genome public.</title>
        <authorList>
            <person name="Liu C."/>
            <person name="Sun Q."/>
        </authorList>
    </citation>
    <scope>NUCLEOTIDE SEQUENCE</scope>
    <source>
        <strain evidence="6">YIM B02565</strain>
    </source>
</reference>
<evidence type="ECO:0000256" key="2">
    <source>
        <dbReference type="ARBA" id="ARBA00024867"/>
    </source>
</evidence>
<dbReference type="Pfam" id="PF04397">
    <property type="entry name" value="LytTR"/>
    <property type="match status" value="1"/>
</dbReference>
<feature type="domain" description="HTH LytTR-type" evidence="5">
    <location>
        <begin position="135"/>
        <end position="240"/>
    </location>
</feature>